<dbReference type="GeneID" id="66309063"/>
<dbReference type="InterPro" id="IPR009081">
    <property type="entry name" value="PP-bd_ACP"/>
</dbReference>
<gene>
    <name evidence="2" type="ORF">F2Y81_29385</name>
</gene>
<dbReference type="EMBL" id="VVYV01000132">
    <property type="protein sequence ID" value="KAA5410677.1"/>
    <property type="molecule type" value="Genomic_DNA"/>
</dbReference>
<feature type="domain" description="Carrier" evidence="1">
    <location>
        <begin position="1"/>
        <end position="76"/>
    </location>
</feature>
<comment type="caution">
    <text evidence="2">The sequence shown here is derived from an EMBL/GenBank/DDBJ whole genome shotgun (WGS) entry which is preliminary data.</text>
</comment>
<dbReference type="AlphaFoldDB" id="A0A642PM14"/>
<name>A0A642PM14_9BACE</name>
<accession>A0A642PM14</accession>
<dbReference type="Pfam" id="PF00550">
    <property type="entry name" value="PP-binding"/>
    <property type="match status" value="1"/>
</dbReference>
<evidence type="ECO:0000313" key="3">
    <source>
        <dbReference type="Proteomes" id="UP000448877"/>
    </source>
</evidence>
<dbReference type="Gene3D" id="1.10.1200.10">
    <property type="entry name" value="ACP-like"/>
    <property type="match status" value="1"/>
</dbReference>
<evidence type="ECO:0000313" key="2">
    <source>
        <dbReference type="EMBL" id="KAA5410677.1"/>
    </source>
</evidence>
<protein>
    <submittedName>
        <fullName evidence="2">Acyl carrier protein</fullName>
    </submittedName>
</protein>
<sequence>MDLKDFIEKFAEQFEETEISSFSANTSFKELEEWSSLMSLAIIAMVDEEYGVRVKGDDIKDANTIEDLFKIALSRS</sequence>
<reference evidence="2 3" key="1">
    <citation type="journal article" date="2019" name="Nat. Med.">
        <title>A library of human gut bacterial isolates paired with longitudinal multiomics data enables mechanistic microbiome research.</title>
        <authorList>
            <person name="Poyet M."/>
            <person name="Groussin M."/>
            <person name="Gibbons S.M."/>
            <person name="Avila-Pacheco J."/>
            <person name="Jiang X."/>
            <person name="Kearney S.M."/>
            <person name="Perrotta A.R."/>
            <person name="Berdy B."/>
            <person name="Zhao S."/>
            <person name="Lieberman T.D."/>
            <person name="Swanson P.K."/>
            <person name="Smith M."/>
            <person name="Roesemann S."/>
            <person name="Alexander J.E."/>
            <person name="Rich S.A."/>
            <person name="Livny J."/>
            <person name="Vlamakis H."/>
            <person name="Clish C."/>
            <person name="Bullock K."/>
            <person name="Deik A."/>
            <person name="Scott J."/>
            <person name="Pierce K.A."/>
            <person name="Xavier R.J."/>
            <person name="Alm E.J."/>
        </authorList>
    </citation>
    <scope>NUCLEOTIDE SEQUENCE [LARGE SCALE GENOMIC DNA]</scope>
    <source>
        <strain evidence="2 3">BIOML-A6</strain>
    </source>
</reference>
<organism evidence="2 3">
    <name type="scientific">Bacteroides cellulosilyticus</name>
    <dbReference type="NCBI Taxonomy" id="246787"/>
    <lineage>
        <taxon>Bacteria</taxon>
        <taxon>Pseudomonadati</taxon>
        <taxon>Bacteroidota</taxon>
        <taxon>Bacteroidia</taxon>
        <taxon>Bacteroidales</taxon>
        <taxon>Bacteroidaceae</taxon>
        <taxon>Bacteroides</taxon>
    </lineage>
</organism>
<dbReference type="RefSeq" id="WP_149920843.1">
    <property type="nucleotide sequence ID" value="NZ_CP072251.1"/>
</dbReference>
<dbReference type="InterPro" id="IPR036736">
    <property type="entry name" value="ACP-like_sf"/>
</dbReference>
<dbReference type="PROSITE" id="PS50075">
    <property type="entry name" value="CARRIER"/>
    <property type="match status" value="1"/>
</dbReference>
<proteinExistence type="predicted"/>
<dbReference type="Proteomes" id="UP000448877">
    <property type="component" value="Unassembled WGS sequence"/>
</dbReference>
<dbReference type="SUPFAM" id="SSF47336">
    <property type="entry name" value="ACP-like"/>
    <property type="match status" value="1"/>
</dbReference>
<evidence type="ECO:0000259" key="1">
    <source>
        <dbReference type="PROSITE" id="PS50075"/>
    </source>
</evidence>